<organism evidence="3 4">
    <name type="scientific">Pseudorhodoplanes sinuspersici</name>
    <dbReference type="NCBI Taxonomy" id="1235591"/>
    <lineage>
        <taxon>Bacteria</taxon>
        <taxon>Pseudomonadati</taxon>
        <taxon>Pseudomonadota</taxon>
        <taxon>Alphaproteobacteria</taxon>
        <taxon>Hyphomicrobiales</taxon>
        <taxon>Pseudorhodoplanes</taxon>
    </lineage>
</organism>
<dbReference type="STRING" id="1235591.CAK95_22780"/>
<evidence type="ECO:0000256" key="2">
    <source>
        <dbReference type="SAM" id="SignalP"/>
    </source>
</evidence>
<feature type="region of interest" description="Disordered" evidence="1">
    <location>
        <begin position="85"/>
        <end position="110"/>
    </location>
</feature>
<reference evidence="3 4" key="1">
    <citation type="submission" date="2017-05" db="EMBL/GenBank/DDBJ databases">
        <title>Full genome sequence of Pseudorhodoplanes sinuspersici.</title>
        <authorList>
            <person name="Dastgheib S.M.M."/>
            <person name="Shavandi M."/>
            <person name="Tirandaz H."/>
        </authorList>
    </citation>
    <scope>NUCLEOTIDE SEQUENCE [LARGE SCALE GENOMIC DNA]</scope>
    <source>
        <strain evidence="3 4">RIPI110</strain>
    </source>
</reference>
<name>A0A1W6ZWC9_9HYPH</name>
<feature type="chain" id="PRO_5043825764" evidence="2">
    <location>
        <begin position="28"/>
        <end position="127"/>
    </location>
</feature>
<dbReference type="OrthoDB" id="8236492at2"/>
<dbReference type="AlphaFoldDB" id="A0A1W6ZWC9"/>
<dbReference type="RefSeq" id="WP_086090005.1">
    <property type="nucleotide sequence ID" value="NZ_CP021112.1"/>
</dbReference>
<accession>A0A1W6ZWC9</accession>
<proteinExistence type="predicted"/>
<keyword evidence="4" id="KW-1185">Reference proteome</keyword>
<evidence type="ECO:0000256" key="1">
    <source>
        <dbReference type="SAM" id="MobiDB-lite"/>
    </source>
</evidence>
<gene>
    <name evidence="3" type="ORF">CAK95_22780</name>
</gene>
<sequence>MTKVKTGLAGVLLAAALSSGIATPVKAQAAYDGLWSVLIITEQGTCDRGYRYAIRIKGGKVTHADPANSSFRINGRVSGNGATRVSVARGDQSANGSGRINRNVGAGRWKSSKGECSGIWQAERRGS</sequence>
<dbReference type="EMBL" id="CP021112">
    <property type="protein sequence ID" value="ARQ01613.1"/>
    <property type="molecule type" value="Genomic_DNA"/>
</dbReference>
<feature type="signal peptide" evidence="2">
    <location>
        <begin position="1"/>
        <end position="27"/>
    </location>
</feature>
<protein>
    <submittedName>
        <fullName evidence="3">Uncharacterized protein</fullName>
    </submittedName>
</protein>
<dbReference type="KEGG" id="psin:CAK95_22780"/>
<evidence type="ECO:0000313" key="4">
    <source>
        <dbReference type="Proteomes" id="UP000194137"/>
    </source>
</evidence>
<keyword evidence="2" id="KW-0732">Signal</keyword>
<evidence type="ECO:0000313" key="3">
    <source>
        <dbReference type="EMBL" id="ARQ01613.1"/>
    </source>
</evidence>
<dbReference type="Proteomes" id="UP000194137">
    <property type="component" value="Chromosome"/>
</dbReference>